<name>A0A120LI62_ALCXX</name>
<feature type="signal peptide" evidence="1">
    <location>
        <begin position="1"/>
        <end position="20"/>
    </location>
</feature>
<evidence type="ECO:0000313" key="3">
    <source>
        <dbReference type="Proteomes" id="UP000060602"/>
    </source>
</evidence>
<dbReference type="RefSeq" id="WP_061073799.1">
    <property type="nucleotide sequence ID" value="NZ_CP014060.2"/>
</dbReference>
<feature type="chain" id="PRO_5007167493" evidence="1">
    <location>
        <begin position="21"/>
        <end position="311"/>
    </location>
</feature>
<dbReference type="Proteomes" id="UP000060602">
    <property type="component" value="Chromosome"/>
</dbReference>
<protein>
    <submittedName>
        <fullName evidence="2">Uncharacterized protein</fullName>
    </submittedName>
</protein>
<dbReference type="AlphaFoldDB" id="A0A120LI62"/>
<gene>
    <name evidence="2" type="ORF">AL504_27345</name>
</gene>
<organism evidence="2 3">
    <name type="scientific">Alcaligenes xylosoxydans xylosoxydans</name>
    <name type="common">Achromobacter xylosoxidans</name>
    <dbReference type="NCBI Taxonomy" id="85698"/>
    <lineage>
        <taxon>Bacteria</taxon>
        <taxon>Pseudomonadati</taxon>
        <taxon>Pseudomonadota</taxon>
        <taxon>Betaproteobacteria</taxon>
        <taxon>Burkholderiales</taxon>
        <taxon>Alcaligenaceae</taxon>
        <taxon>Achromobacter</taxon>
    </lineage>
</organism>
<sequence>MKNIRSLALALLAVPCLAQAAWTYKTCGADACDIPERLAMLQSSNSVPSATVGKADIRVSLVIRATSESISPYLAIDNGRFRCPSTGCKVSARFDQGEWVEVSTAPVQESSTAPIQDTASIHLSQPKVMLETIRLARSVTFEVSVAGAGNQQFLFDTSGLDWPPLPVEAKLDAGIGEQKWAAPPSLSLSDPSPAKGADAVCYAAPTPKDSHWQAAKLARISYCFAESRFSYAVVESASTAAGVAALRQLAVALMGRKADTTRPGDENWRGAVDDNLVGATLRRDPNKQDSPSGVLVIHYTPMENLTEKMTR</sequence>
<keyword evidence="1" id="KW-0732">Signal</keyword>
<proteinExistence type="predicted"/>
<dbReference type="EMBL" id="CP014060">
    <property type="protein sequence ID" value="AMG39397.1"/>
    <property type="molecule type" value="Genomic_DNA"/>
</dbReference>
<reference evidence="3" key="1">
    <citation type="submission" date="2015-12" db="EMBL/GenBank/DDBJ databases">
        <title>FDA dAtabase for Regulatory Grade micrObial Sequences (FDA-ARGOS): Supporting development and validation of Infectious Disease Dx tests.</title>
        <authorList>
            <person name="Case J."/>
            <person name="Tallon L."/>
            <person name="Sadzewicz L."/>
            <person name="Sengamalay N."/>
            <person name="Ott S."/>
            <person name="Godinez A."/>
            <person name="Nagaraj S."/>
            <person name="Nadendla S."/>
            <person name="Sichtig H."/>
        </authorList>
    </citation>
    <scope>NUCLEOTIDE SEQUENCE [LARGE SCALE GENOMIC DNA]</scope>
    <source>
        <strain evidence="3">FDAARGOS_147</strain>
    </source>
</reference>
<evidence type="ECO:0000256" key="1">
    <source>
        <dbReference type="SAM" id="SignalP"/>
    </source>
</evidence>
<accession>A0A120LI62</accession>
<evidence type="ECO:0000313" key="2">
    <source>
        <dbReference type="EMBL" id="AMG39397.1"/>
    </source>
</evidence>